<dbReference type="AlphaFoldDB" id="A0A182PQH6"/>
<dbReference type="InterPro" id="IPR032675">
    <property type="entry name" value="LRR_dom_sf"/>
</dbReference>
<dbReference type="PANTHER" id="PTHR48051">
    <property type="match status" value="1"/>
</dbReference>
<proteinExistence type="predicted"/>
<dbReference type="Gene3D" id="3.80.10.10">
    <property type="entry name" value="Ribonuclease Inhibitor"/>
    <property type="match status" value="1"/>
</dbReference>
<protein>
    <recommendedName>
        <fullName evidence="5">Leucine rich immune protein (Coil-less)</fullName>
    </recommendedName>
</protein>
<keyword evidence="4" id="KW-1185">Reference proteome</keyword>
<dbReference type="GO" id="GO:0005737">
    <property type="term" value="C:cytoplasm"/>
    <property type="evidence" value="ECO:0007669"/>
    <property type="project" value="TreeGrafter"/>
</dbReference>
<dbReference type="InterPro" id="IPR001611">
    <property type="entry name" value="Leu-rich_rpt"/>
</dbReference>
<reference evidence="4" key="1">
    <citation type="submission" date="2013-03" db="EMBL/GenBank/DDBJ databases">
        <title>The Genome Sequence of Anopheles epiroticus epiroticus2.</title>
        <authorList>
            <consortium name="The Broad Institute Genomics Platform"/>
            <person name="Neafsey D.E."/>
            <person name="Howell P."/>
            <person name="Walker B."/>
            <person name="Young S.K."/>
            <person name="Zeng Q."/>
            <person name="Gargeya S."/>
            <person name="Fitzgerald M."/>
            <person name="Haas B."/>
            <person name="Abouelleil A."/>
            <person name="Allen A.W."/>
            <person name="Alvarado L."/>
            <person name="Arachchi H.M."/>
            <person name="Berlin A.M."/>
            <person name="Chapman S.B."/>
            <person name="Gainer-Dewar J."/>
            <person name="Goldberg J."/>
            <person name="Griggs A."/>
            <person name="Gujja S."/>
            <person name="Hansen M."/>
            <person name="Howarth C."/>
            <person name="Imamovic A."/>
            <person name="Ireland A."/>
            <person name="Larimer J."/>
            <person name="McCowan C."/>
            <person name="Murphy C."/>
            <person name="Pearson M."/>
            <person name="Poon T.W."/>
            <person name="Priest M."/>
            <person name="Roberts A."/>
            <person name="Saif S."/>
            <person name="Shea T."/>
            <person name="Sisk P."/>
            <person name="Sykes S."/>
            <person name="Wortman J."/>
            <person name="Nusbaum C."/>
            <person name="Birren B."/>
        </authorList>
    </citation>
    <scope>NUCLEOTIDE SEQUENCE [LARGE SCALE GENOMIC DNA]</scope>
    <source>
        <strain evidence="4">Epiroticus2</strain>
    </source>
</reference>
<dbReference type="STRING" id="199890.A0A182PQH6"/>
<dbReference type="InterPro" id="IPR003591">
    <property type="entry name" value="Leu-rich_rpt_typical-subtyp"/>
</dbReference>
<dbReference type="PANTHER" id="PTHR48051:SF41">
    <property type="entry name" value="LEUCINE-RICH REPEAT-CONTAINING PROTEIN 40"/>
    <property type="match status" value="1"/>
</dbReference>
<evidence type="ECO:0000256" key="1">
    <source>
        <dbReference type="ARBA" id="ARBA00022614"/>
    </source>
</evidence>
<dbReference type="Proteomes" id="UP000075885">
    <property type="component" value="Unassembled WGS sequence"/>
</dbReference>
<dbReference type="InterPro" id="IPR050216">
    <property type="entry name" value="LRR_domain-containing"/>
</dbReference>
<reference evidence="3" key="2">
    <citation type="submission" date="2020-05" db="UniProtKB">
        <authorList>
            <consortium name="EnsemblMetazoa"/>
        </authorList>
    </citation>
    <scope>IDENTIFICATION</scope>
    <source>
        <strain evidence="3">Epiroticus2</strain>
    </source>
</reference>
<evidence type="ECO:0000313" key="4">
    <source>
        <dbReference type="Proteomes" id="UP000075885"/>
    </source>
</evidence>
<name>A0A182PQH6_9DIPT</name>
<dbReference type="EnsemblMetazoa" id="AEPI009207-RA">
    <property type="protein sequence ID" value="AEPI009207-PA"/>
    <property type="gene ID" value="AEPI009207"/>
</dbReference>
<keyword evidence="2" id="KW-0677">Repeat</keyword>
<dbReference type="SMART" id="SM00369">
    <property type="entry name" value="LRR_TYP"/>
    <property type="match status" value="2"/>
</dbReference>
<dbReference type="SUPFAM" id="SSF52058">
    <property type="entry name" value="L domain-like"/>
    <property type="match status" value="1"/>
</dbReference>
<evidence type="ECO:0008006" key="5">
    <source>
        <dbReference type="Google" id="ProtNLM"/>
    </source>
</evidence>
<evidence type="ECO:0000313" key="3">
    <source>
        <dbReference type="EnsemblMetazoa" id="AEPI009207-PA"/>
    </source>
</evidence>
<accession>A0A182PQH6</accession>
<evidence type="ECO:0000256" key="2">
    <source>
        <dbReference type="ARBA" id="ARBA00022737"/>
    </source>
</evidence>
<sequence length="184" mass="20799">MTGWNVPFLMELSLQNNNLTRIPIGIEKHPNLTTLLLANNLLSVVDLRRLEGWDILQTIDLAGNRIRNVMITGSGRLTLPGLKRVDLSNNQLARLEFVRWDFPKLSSMALAFNRFQRFPNLWKMFPELGNVIAFQNPLLCEAVRNLQQLISTMRLIVDASGFGTPCTTNATFTLQSGRVICCVE</sequence>
<organism evidence="3 4">
    <name type="scientific">Anopheles epiroticus</name>
    <dbReference type="NCBI Taxonomy" id="199890"/>
    <lineage>
        <taxon>Eukaryota</taxon>
        <taxon>Metazoa</taxon>
        <taxon>Ecdysozoa</taxon>
        <taxon>Arthropoda</taxon>
        <taxon>Hexapoda</taxon>
        <taxon>Insecta</taxon>
        <taxon>Pterygota</taxon>
        <taxon>Neoptera</taxon>
        <taxon>Endopterygota</taxon>
        <taxon>Diptera</taxon>
        <taxon>Nematocera</taxon>
        <taxon>Culicoidea</taxon>
        <taxon>Culicidae</taxon>
        <taxon>Anophelinae</taxon>
        <taxon>Anopheles</taxon>
    </lineage>
</organism>
<keyword evidence="1" id="KW-0433">Leucine-rich repeat</keyword>
<dbReference type="VEuPathDB" id="VectorBase:AEPI009207"/>
<dbReference type="Pfam" id="PF13855">
    <property type="entry name" value="LRR_8"/>
    <property type="match status" value="1"/>
</dbReference>